<accession>A0A091FW30</accession>
<feature type="non-terminal residue" evidence="2">
    <location>
        <position position="103"/>
    </location>
</feature>
<proteinExistence type="predicted"/>
<gene>
    <name evidence="2" type="ORF">N302_14340</name>
</gene>
<feature type="non-terminal residue" evidence="2">
    <location>
        <position position="1"/>
    </location>
</feature>
<evidence type="ECO:0000313" key="3">
    <source>
        <dbReference type="Proteomes" id="UP000052976"/>
    </source>
</evidence>
<organism evidence="2 3">
    <name type="scientific">Corvus brachyrhynchos</name>
    <name type="common">American crow</name>
    <dbReference type="NCBI Taxonomy" id="85066"/>
    <lineage>
        <taxon>Eukaryota</taxon>
        <taxon>Metazoa</taxon>
        <taxon>Chordata</taxon>
        <taxon>Craniata</taxon>
        <taxon>Vertebrata</taxon>
        <taxon>Euteleostomi</taxon>
        <taxon>Archelosauria</taxon>
        <taxon>Archosauria</taxon>
        <taxon>Dinosauria</taxon>
        <taxon>Saurischia</taxon>
        <taxon>Theropoda</taxon>
        <taxon>Coelurosauria</taxon>
        <taxon>Aves</taxon>
        <taxon>Neognathae</taxon>
        <taxon>Neoaves</taxon>
        <taxon>Telluraves</taxon>
        <taxon>Australaves</taxon>
        <taxon>Passeriformes</taxon>
        <taxon>Corvoidea</taxon>
        <taxon>Corvidae</taxon>
        <taxon>Corvus</taxon>
    </lineage>
</organism>
<evidence type="ECO:0000313" key="2">
    <source>
        <dbReference type="EMBL" id="KFO65430.1"/>
    </source>
</evidence>
<dbReference type="AlphaFoldDB" id="A0A091FW30"/>
<evidence type="ECO:0000256" key="1">
    <source>
        <dbReference type="SAM" id="MobiDB-lite"/>
    </source>
</evidence>
<reference evidence="2 3" key="1">
    <citation type="submission" date="2014-04" db="EMBL/GenBank/DDBJ databases">
        <title>Genome evolution of avian class.</title>
        <authorList>
            <person name="Zhang G."/>
            <person name="Li C."/>
        </authorList>
    </citation>
    <scope>NUCLEOTIDE SEQUENCE [LARGE SCALE GENOMIC DNA]</scope>
    <source>
        <strain evidence="2">BGI_N302</strain>
    </source>
</reference>
<feature type="region of interest" description="Disordered" evidence="1">
    <location>
        <begin position="57"/>
        <end position="103"/>
    </location>
</feature>
<dbReference type="Proteomes" id="UP000052976">
    <property type="component" value="Unassembled WGS sequence"/>
</dbReference>
<keyword evidence="3" id="KW-1185">Reference proteome</keyword>
<protein>
    <submittedName>
        <fullName evidence="2">Uncharacterized protein</fullName>
    </submittedName>
</protein>
<feature type="region of interest" description="Disordered" evidence="1">
    <location>
        <begin position="1"/>
        <end position="25"/>
    </location>
</feature>
<dbReference type="EMBL" id="KK719746">
    <property type="protein sequence ID" value="KFO65430.1"/>
    <property type="molecule type" value="Genomic_DNA"/>
</dbReference>
<dbReference type="STRING" id="85066.A0A091FW30"/>
<name>A0A091FW30_CORBR</name>
<feature type="compositionally biased region" description="Basic and acidic residues" evidence="1">
    <location>
        <begin position="68"/>
        <end position="78"/>
    </location>
</feature>
<sequence>EGQPPSPTKSKEEQPEDLQDDAEGRWSNSFGSSVFCLMNNFSFITFVLIDETKPSAVASLSSEDTELSENKDPLKDSKGTQGSDSVDPVVCEQDQAKGKSFVS</sequence>